<accession>A0A166N6Q2</accession>
<keyword evidence="7" id="KW-0732">Signal</keyword>
<feature type="signal peptide" evidence="7">
    <location>
        <begin position="1"/>
        <end position="30"/>
    </location>
</feature>
<feature type="transmembrane region" description="Helical" evidence="6">
    <location>
        <begin position="229"/>
        <end position="252"/>
    </location>
</feature>
<feature type="region of interest" description="Disordered" evidence="5">
    <location>
        <begin position="74"/>
        <end position="100"/>
    </location>
</feature>
<evidence type="ECO:0000256" key="3">
    <source>
        <dbReference type="ARBA" id="ARBA00022989"/>
    </source>
</evidence>
<name>A0A166N6Q2_9AGAM</name>
<sequence>MPMRSIPPGSSQLKCLTFLLLLSFIPLTVASLESTTFGVPRAHMEKRRAPNHARELSLIPELLPTSSHASISLSSATPLPSSTAPATSSSSSATLPISTPLPSSSSAPASSAFTSSSSTPGFPVPTSLSSSTAPLSLPSSSVASITIPVPSSASSVSLSSSSLSSFSSLVSVVGVPLQLTSFSTTSALPVITTVTASSSSTPRVVPVATPTGGVSGNVSKSGFFANTGAVAGTFTAVGVVALALLITLIYCCKKRQNDEDDYDTYFEKVTPKPNPAATVPVHPAQNMFAPTIYPDPPSNPFVEDAYIQDAYAGQSNAYAGPSRAPGQQQQYNDYHLEQPDMYQPESAYQPAQAQARYPTARPPRPTSGGELTTQEHLAALQRRRSSRGPPQPEINPFGSHAVVRNPSPYGGDADSFYGAV</sequence>
<protein>
    <recommendedName>
        <fullName evidence="10">Transmembrane protein</fullName>
    </recommendedName>
</protein>
<gene>
    <name evidence="8" type="ORF">FIBSPDRAFT_420014</name>
</gene>
<evidence type="ECO:0000256" key="2">
    <source>
        <dbReference type="ARBA" id="ARBA00022692"/>
    </source>
</evidence>
<proteinExistence type="predicted"/>
<dbReference type="PANTHER" id="PTHR15549">
    <property type="entry name" value="PAIRED IMMUNOGLOBULIN-LIKE TYPE 2 RECEPTOR"/>
    <property type="match status" value="1"/>
</dbReference>
<feature type="chain" id="PRO_5007877653" description="Transmembrane protein" evidence="7">
    <location>
        <begin position="31"/>
        <end position="420"/>
    </location>
</feature>
<dbReference type="InterPro" id="IPR051694">
    <property type="entry name" value="Immunoregulatory_rcpt-like"/>
</dbReference>
<dbReference type="Proteomes" id="UP000076532">
    <property type="component" value="Unassembled WGS sequence"/>
</dbReference>
<dbReference type="GO" id="GO:0071944">
    <property type="term" value="C:cell periphery"/>
    <property type="evidence" value="ECO:0007669"/>
    <property type="project" value="UniProtKB-ARBA"/>
</dbReference>
<keyword evidence="3 6" id="KW-1133">Transmembrane helix</keyword>
<feature type="compositionally biased region" description="Low complexity" evidence="5">
    <location>
        <begin position="347"/>
        <end position="359"/>
    </location>
</feature>
<reference evidence="8 9" key="1">
    <citation type="journal article" date="2016" name="Mol. Biol. Evol.">
        <title>Comparative Genomics of Early-Diverging Mushroom-Forming Fungi Provides Insights into the Origins of Lignocellulose Decay Capabilities.</title>
        <authorList>
            <person name="Nagy L.G."/>
            <person name="Riley R."/>
            <person name="Tritt A."/>
            <person name="Adam C."/>
            <person name="Daum C."/>
            <person name="Floudas D."/>
            <person name="Sun H."/>
            <person name="Yadav J.S."/>
            <person name="Pangilinan J."/>
            <person name="Larsson K.H."/>
            <person name="Matsuura K."/>
            <person name="Barry K."/>
            <person name="Labutti K."/>
            <person name="Kuo R."/>
            <person name="Ohm R.A."/>
            <person name="Bhattacharya S.S."/>
            <person name="Shirouzu T."/>
            <person name="Yoshinaga Y."/>
            <person name="Martin F.M."/>
            <person name="Grigoriev I.V."/>
            <person name="Hibbett D.S."/>
        </authorList>
    </citation>
    <scope>NUCLEOTIDE SEQUENCE [LARGE SCALE GENOMIC DNA]</scope>
    <source>
        <strain evidence="8 9">CBS 109695</strain>
    </source>
</reference>
<evidence type="ECO:0000313" key="9">
    <source>
        <dbReference type="Proteomes" id="UP000076532"/>
    </source>
</evidence>
<dbReference type="GO" id="GO:0016020">
    <property type="term" value="C:membrane"/>
    <property type="evidence" value="ECO:0007669"/>
    <property type="project" value="UniProtKB-SubCell"/>
</dbReference>
<evidence type="ECO:0000256" key="1">
    <source>
        <dbReference type="ARBA" id="ARBA00004167"/>
    </source>
</evidence>
<evidence type="ECO:0000256" key="6">
    <source>
        <dbReference type="SAM" id="Phobius"/>
    </source>
</evidence>
<keyword evidence="4 6" id="KW-0472">Membrane</keyword>
<keyword evidence="2 6" id="KW-0812">Transmembrane</keyword>
<comment type="subcellular location">
    <subcellularLocation>
        <location evidence="1">Membrane</location>
        <topology evidence="1">Single-pass membrane protein</topology>
    </subcellularLocation>
</comment>
<dbReference type="AlphaFoldDB" id="A0A166N6Q2"/>
<feature type="region of interest" description="Disordered" evidence="5">
    <location>
        <begin position="345"/>
        <end position="420"/>
    </location>
</feature>
<dbReference type="STRING" id="436010.A0A166N6Q2"/>
<evidence type="ECO:0000313" key="8">
    <source>
        <dbReference type="EMBL" id="KZP24701.1"/>
    </source>
</evidence>
<dbReference type="EMBL" id="KV417525">
    <property type="protein sequence ID" value="KZP24701.1"/>
    <property type="molecule type" value="Genomic_DNA"/>
</dbReference>
<dbReference type="PANTHER" id="PTHR15549:SF33">
    <property type="entry name" value="MEMBRANE PROTEIN WSC4, PUTATIVE (AFU_ORTHOLOGUE AFUA_5G09020)-RELATED"/>
    <property type="match status" value="1"/>
</dbReference>
<keyword evidence="9" id="KW-1185">Reference proteome</keyword>
<evidence type="ECO:0000256" key="4">
    <source>
        <dbReference type="ARBA" id="ARBA00023136"/>
    </source>
</evidence>
<organism evidence="8 9">
    <name type="scientific">Athelia psychrophila</name>
    <dbReference type="NCBI Taxonomy" id="1759441"/>
    <lineage>
        <taxon>Eukaryota</taxon>
        <taxon>Fungi</taxon>
        <taxon>Dikarya</taxon>
        <taxon>Basidiomycota</taxon>
        <taxon>Agaricomycotina</taxon>
        <taxon>Agaricomycetes</taxon>
        <taxon>Agaricomycetidae</taxon>
        <taxon>Atheliales</taxon>
        <taxon>Atheliaceae</taxon>
        <taxon>Athelia</taxon>
    </lineage>
</organism>
<evidence type="ECO:0000256" key="5">
    <source>
        <dbReference type="SAM" id="MobiDB-lite"/>
    </source>
</evidence>
<evidence type="ECO:0008006" key="10">
    <source>
        <dbReference type="Google" id="ProtNLM"/>
    </source>
</evidence>
<evidence type="ECO:0000256" key="7">
    <source>
        <dbReference type="SAM" id="SignalP"/>
    </source>
</evidence>